<dbReference type="Gene3D" id="3.30.420.150">
    <property type="entry name" value="Exopolyphosphatase. Domain 2"/>
    <property type="match status" value="1"/>
</dbReference>
<dbReference type="GO" id="GO:0004309">
    <property type="term" value="F:exopolyphosphatase activity"/>
    <property type="evidence" value="ECO:0007669"/>
    <property type="project" value="UniProtKB-EC"/>
</dbReference>
<feature type="region of interest" description="Disordered" evidence="1">
    <location>
        <begin position="346"/>
        <end position="375"/>
    </location>
</feature>
<evidence type="ECO:0000256" key="1">
    <source>
        <dbReference type="SAM" id="MobiDB-lite"/>
    </source>
</evidence>
<dbReference type="InterPro" id="IPR050273">
    <property type="entry name" value="GppA/Ppx_hydrolase"/>
</dbReference>
<comment type="caution">
    <text evidence="3">The sequence shown here is derived from an EMBL/GenBank/DDBJ whole genome shotgun (WGS) entry which is preliminary data.</text>
</comment>
<dbReference type="EC" id="3.6.1.11" evidence="3"/>
<feature type="region of interest" description="Disordered" evidence="1">
    <location>
        <begin position="1"/>
        <end position="23"/>
    </location>
</feature>
<gene>
    <name evidence="3" type="ORF">J2800_000013</name>
</gene>
<dbReference type="SUPFAM" id="SSF53067">
    <property type="entry name" value="Actin-like ATPase domain"/>
    <property type="match status" value="2"/>
</dbReference>
<protein>
    <submittedName>
        <fullName evidence="3">Exopolyphosphatase/guanosine-5'-triphosphate, 3'-diphosphate pyrophosphatase</fullName>
        <ecNumber evidence="3">3.6.1.11</ecNumber>
        <ecNumber evidence="3">3.6.1.40</ecNumber>
    </submittedName>
</protein>
<accession>A0ABU1MSY4</accession>
<evidence type="ECO:0000313" key="3">
    <source>
        <dbReference type="EMBL" id="MDR6529298.1"/>
    </source>
</evidence>
<proteinExistence type="predicted"/>
<dbReference type="RefSeq" id="WP_056751314.1">
    <property type="nucleotide sequence ID" value="NZ_BMLD01000002.1"/>
</dbReference>
<reference evidence="3 4" key="1">
    <citation type="submission" date="2023-07" db="EMBL/GenBank/DDBJ databases">
        <title>Sorghum-associated microbial communities from plants grown in Nebraska, USA.</title>
        <authorList>
            <person name="Schachtman D."/>
        </authorList>
    </citation>
    <scope>NUCLEOTIDE SEQUENCE [LARGE SCALE GENOMIC DNA]</scope>
    <source>
        <strain evidence="3 4">DS2154</strain>
    </source>
</reference>
<dbReference type="Pfam" id="PF02541">
    <property type="entry name" value="Ppx-GppA"/>
    <property type="match status" value="1"/>
</dbReference>
<dbReference type="Proteomes" id="UP001262754">
    <property type="component" value="Unassembled WGS sequence"/>
</dbReference>
<name>A0ABU1MSY4_9CAUL</name>
<dbReference type="EC" id="3.6.1.40" evidence="3"/>
<dbReference type="InterPro" id="IPR003695">
    <property type="entry name" value="Ppx_GppA_N"/>
</dbReference>
<keyword evidence="3" id="KW-0378">Hydrolase</keyword>
<evidence type="ECO:0000313" key="4">
    <source>
        <dbReference type="Proteomes" id="UP001262754"/>
    </source>
</evidence>
<keyword evidence="4" id="KW-1185">Reference proteome</keyword>
<dbReference type="GO" id="GO:0008894">
    <property type="term" value="F:guanosine-5'-triphosphate,3'-diphosphate diphosphatase activity"/>
    <property type="evidence" value="ECO:0007669"/>
    <property type="project" value="UniProtKB-EC"/>
</dbReference>
<dbReference type="InterPro" id="IPR043129">
    <property type="entry name" value="ATPase_NBD"/>
</dbReference>
<organism evidence="3 4">
    <name type="scientific">Caulobacter rhizosphaerae</name>
    <dbReference type="NCBI Taxonomy" id="2010972"/>
    <lineage>
        <taxon>Bacteria</taxon>
        <taxon>Pseudomonadati</taxon>
        <taxon>Pseudomonadota</taxon>
        <taxon>Alphaproteobacteria</taxon>
        <taxon>Caulobacterales</taxon>
        <taxon>Caulobacteraceae</taxon>
        <taxon>Caulobacter</taxon>
    </lineage>
</organism>
<dbReference type="Gene3D" id="3.30.420.40">
    <property type="match status" value="1"/>
</dbReference>
<dbReference type="PANTHER" id="PTHR30005">
    <property type="entry name" value="EXOPOLYPHOSPHATASE"/>
    <property type="match status" value="1"/>
</dbReference>
<dbReference type="EMBL" id="JAVDRL010000001">
    <property type="protein sequence ID" value="MDR6529298.1"/>
    <property type="molecule type" value="Genomic_DNA"/>
</dbReference>
<dbReference type="CDD" id="cd24054">
    <property type="entry name" value="ASKHA_NBD_AaPPX-GppA_MtPPX2-like"/>
    <property type="match status" value="1"/>
</dbReference>
<evidence type="ECO:0000259" key="2">
    <source>
        <dbReference type="Pfam" id="PF02541"/>
    </source>
</evidence>
<sequence>MSEAPRAPGAPQPSGSGRRRPSAEQSCYAALDLGTNNCRLLVATPSPRGFRVVEAYSRIVRLGEGLSQTGQLSDEAMDRSMAALKVCAEKIRRRKVVRVKAVATQACRGATNGPDFVRRVAEETGLRLQIITPKEEAQLSVAGCMSLFDRDAEAALVVDVGGGSTELSWVDLKGGGLDSKPRQFAAWKLPIKAWLSIPIGVVTLAERFPEGERVEEGWFRAMVDAVKARIEAFPHAEPMRRLFESGRAHMVGTSGAITSLAGLHLGLPRYDRNIVDGLWMQRHECEAAADRLLTLTARERALEPCIGADRADLVLAGAAILQAVQELWPCSRVRVADRGLREGLLMSLMSDQQQKPRRRRRGGSGRSSRPSTVNA</sequence>
<dbReference type="PANTHER" id="PTHR30005:SF0">
    <property type="entry name" value="RETROGRADE REGULATION PROTEIN 2"/>
    <property type="match status" value="1"/>
</dbReference>
<feature type="domain" description="Ppx/GppA phosphatase N-terminal" evidence="2">
    <location>
        <begin position="47"/>
        <end position="350"/>
    </location>
</feature>